<keyword evidence="4 5" id="KW-0472">Membrane</keyword>
<evidence type="ECO:0000256" key="1">
    <source>
        <dbReference type="ARBA" id="ARBA00004141"/>
    </source>
</evidence>
<evidence type="ECO:0000256" key="5">
    <source>
        <dbReference type="SAM" id="Phobius"/>
    </source>
</evidence>
<dbReference type="GO" id="GO:0016020">
    <property type="term" value="C:membrane"/>
    <property type="evidence" value="ECO:0007669"/>
    <property type="project" value="UniProtKB-SubCell"/>
</dbReference>
<feature type="transmembrane region" description="Helical" evidence="5">
    <location>
        <begin position="447"/>
        <end position="465"/>
    </location>
</feature>
<sequence length="500" mass="54501">MAMICMVNRTAVARLSEQQEQIVHPTMNISDFYTKEAAISPVNGSEIISTMAPARHKRQLVEEDKCSGPFVKATKGAEKYNGELVISKADQGLIFTSFYAGGLAIVIPGSYLCDRFGAKKVVLIGAMVNVIGTFITPSVAKFFGAWALILLRFIMGCGQGVLVPCMNVLIAHWFPLAEKSTAIAIATTGNQFSVIVAMFATAELCQIIGWPFAFYTYGVVGLMFCLIWLLWVYDTPAKAKKISTNEINFIRGGGPKSDGKINPKLVPWRSILSSMVVWAIALSSFSQNFMTVGIVTYIPAYYQSVLRMDLTSNGVMSALPFIIQLLTKILFAAIADTLKARKLMSHTSVTKLFNLIGSIGSGISILLLTFCDCYSAVWAILLINAAVGLSSGFIPGYNTSIVCVAPRFTSSVASFSRLLGQIASVASPYMIGFVVKKGTREEWQFSFYVISFILIASGILFQFYGSASIQPWAKQEIKEVTIESVKEDTAAFLPKPEVET</sequence>
<dbReference type="PANTHER" id="PTHR11662:SF72">
    <property type="entry name" value="MAJOR FACILITATOR SUPERFAMILY (MFS) PROFILE DOMAIN-CONTAINING PROTEIN"/>
    <property type="match status" value="1"/>
</dbReference>
<evidence type="ECO:0000313" key="7">
    <source>
        <dbReference type="Proteomes" id="UP000887540"/>
    </source>
</evidence>
<feature type="transmembrane region" description="Helical" evidence="5">
    <location>
        <begin position="146"/>
        <end position="170"/>
    </location>
</feature>
<feature type="transmembrane region" description="Helical" evidence="5">
    <location>
        <begin position="418"/>
        <end position="435"/>
    </location>
</feature>
<feature type="transmembrane region" description="Helical" evidence="5">
    <location>
        <begin position="93"/>
        <end position="114"/>
    </location>
</feature>
<dbReference type="PROSITE" id="PS50850">
    <property type="entry name" value="MFS"/>
    <property type="match status" value="1"/>
</dbReference>
<dbReference type="PANTHER" id="PTHR11662">
    <property type="entry name" value="SOLUTE CARRIER FAMILY 17"/>
    <property type="match status" value="1"/>
</dbReference>
<keyword evidence="7" id="KW-1185">Reference proteome</keyword>
<feature type="transmembrane region" description="Helical" evidence="5">
    <location>
        <begin position="352"/>
        <end position="370"/>
    </location>
</feature>
<dbReference type="InterPro" id="IPR050382">
    <property type="entry name" value="MFS_Na/Anion_cotransporter"/>
</dbReference>
<organism evidence="7 8">
    <name type="scientific">Acrobeloides nanus</name>
    <dbReference type="NCBI Taxonomy" id="290746"/>
    <lineage>
        <taxon>Eukaryota</taxon>
        <taxon>Metazoa</taxon>
        <taxon>Ecdysozoa</taxon>
        <taxon>Nematoda</taxon>
        <taxon>Chromadorea</taxon>
        <taxon>Rhabditida</taxon>
        <taxon>Tylenchina</taxon>
        <taxon>Cephalobomorpha</taxon>
        <taxon>Cephaloboidea</taxon>
        <taxon>Cephalobidae</taxon>
        <taxon>Acrobeloides</taxon>
    </lineage>
</organism>
<evidence type="ECO:0000256" key="2">
    <source>
        <dbReference type="ARBA" id="ARBA00022692"/>
    </source>
</evidence>
<feature type="transmembrane region" description="Helical" evidence="5">
    <location>
        <begin position="318"/>
        <end position="340"/>
    </location>
</feature>
<name>A0A914DR20_9BILA</name>
<protein>
    <submittedName>
        <fullName evidence="8">Major facilitator superfamily (MFS) profile domain-containing protein</fullName>
    </submittedName>
</protein>
<dbReference type="InterPro" id="IPR020846">
    <property type="entry name" value="MFS_dom"/>
</dbReference>
<feature type="transmembrane region" description="Helical" evidence="5">
    <location>
        <begin position="275"/>
        <end position="298"/>
    </location>
</feature>
<dbReference type="WBParaSite" id="ACRNAN_scaffold33.g23588.t1">
    <property type="protein sequence ID" value="ACRNAN_scaffold33.g23588.t1"/>
    <property type="gene ID" value="ACRNAN_scaffold33.g23588"/>
</dbReference>
<dbReference type="Pfam" id="PF07690">
    <property type="entry name" value="MFS_1"/>
    <property type="match status" value="1"/>
</dbReference>
<dbReference type="AlphaFoldDB" id="A0A914DR20"/>
<feature type="transmembrane region" description="Helical" evidence="5">
    <location>
        <begin position="121"/>
        <end position="140"/>
    </location>
</feature>
<feature type="transmembrane region" description="Helical" evidence="5">
    <location>
        <begin position="214"/>
        <end position="233"/>
    </location>
</feature>
<dbReference type="GO" id="GO:0006820">
    <property type="term" value="P:monoatomic anion transport"/>
    <property type="evidence" value="ECO:0007669"/>
    <property type="project" value="TreeGrafter"/>
</dbReference>
<evidence type="ECO:0000256" key="3">
    <source>
        <dbReference type="ARBA" id="ARBA00022989"/>
    </source>
</evidence>
<feature type="domain" description="Major facilitator superfamily (MFS) profile" evidence="6">
    <location>
        <begin position="1"/>
        <end position="469"/>
    </location>
</feature>
<proteinExistence type="predicted"/>
<dbReference type="SUPFAM" id="SSF103473">
    <property type="entry name" value="MFS general substrate transporter"/>
    <property type="match status" value="1"/>
</dbReference>
<evidence type="ECO:0000256" key="4">
    <source>
        <dbReference type="ARBA" id="ARBA00023136"/>
    </source>
</evidence>
<keyword evidence="3 5" id="KW-1133">Transmembrane helix</keyword>
<feature type="transmembrane region" description="Helical" evidence="5">
    <location>
        <begin position="376"/>
        <end position="397"/>
    </location>
</feature>
<reference evidence="8" key="1">
    <citation type="submission" date="2022-11" db="UniProtKB">
        <authorList>
            <consortium name="WormBaseParasite"/>
        </authorList>
    </citation>
    <scope>IDENTIFICATION</scope>
</reference>
<dbReference type="Proteomes" id="UP000887540">
    <property type="component" value="Unplaced"/>
</dbReference>
<dbReference type="InterPro" id="IPR036259">
    <property type="entry name" value="MFS_trans_sf"/>
</dbReference>
<dbReference type="InterPro" id="IPR011701">
    <property type="entry name" value="MFS"/>
</dbReference>
<dbReference type="GO" id="GO:0022857">
    <property type="term" value="F:transmembrane transporter activity"/>
    <property type="evidence" value="ECO:0007669"/>
    <property type="project" value="InterPro"/>
</dbReference>
<evidence type="ECO:0000313" key="8">
    <source>
        <dbReference type="WBParaSite" id="ACRNAN_scaffold33.g23588.t1"/>
    </source>
</evidence>
<dbReference type="Gene3D" id="1.20.1250.20">
    <property type="entry name" value="MFS general substrate transporter like domains"/>
    <property type="match status" value="2"/>
</dbReference>
<dbReference type="FunFam" id="1.20.1250.20:FF:000532">
    <property type="entry name" value="SLC (SoLute Carrier) homolog"/>
    <property type="match status" value="1"/>
</dbReference>
<accession>A0A914DR20</accession>
<evidence type="ECO:0000259" key="6">
    <source>
        <dbReference type="PROSITE" id="PS50850"/>
    </source>
</evidence>
<comment type="subcellular location">
    <subcellularLocation>
        <location evidence="1">Membrane</location>
        <topology evidence="1">Multi-pass membrane protein</topology>
    </subcellularLocation>
</comment>
<keyword evidence="2 5" id="KW-0812">Transmembrane</keyword>